<evidence type="ECO:0000313" key="5">
    <source>
        <dbReference type="Proteomes" id="UP000092444"/>
    </source>
</evidence>
<feature type="compositionally biased region" description="Gly residues" evidence="3">
    <location>
        <begin position="308"/>
        <end position="318"/>
    </location>
</feature>
<dbReference type="PANTHER" id="PTHR46292:SF1">
    <property type="entry name" value="COILED-COIL DOMAIN-CONTAINING PROTEIN 102A"/>
    <property type="match status" value="1"/>
</dbReference>
<dbReference type="PhylomeDB" id="A0A1B0FGF7"/>
<protein>
    <submittedName>
        <fullName evidence="4">Uncharacterized protein</fullName>
    </submittedName>
</protein>
<evidence type="ECO:0000256" key="2">
    <source>
        <dbReference type="SAM" id="Coils"/>
    </source>
</evidence>
<dbReference type="PANTHER" id="PTHR46292">
    <property type="entry name" value="COILED-COIL DOMAIN-CONTAINING PROTEIN 102A"/>
    <property type="match status" value="1"/>
</dbReference>
<evidence type="ECO:0000256" key="3">
    <source>
        <dbReference type="SAM" id="MobiDB-lite"/>
    </source>
</evidence>
<feature type="compositionally biased region" description="Basic residues" evidence="3">
    <location>
        <begin position="213"/>
        <end position="223"/>
    </location>
</feature>
<evidence type="ECO:0000256" key="1">
    <source>
        <dbReference type="ARBA" id="ARBA00023054"/>
    </source>
</evidence>
<organism evidence="4 5">
    <name type="scientific">Glossina morsitans morsitans</name>
    <name type="common">Savannah tsetse fly</name>
    <dbReference type="NCBI Taxonomy" id="37546"/>
    <lineage>
        <taxon>Eukaryota</taxon>
        <taxon>Metazoa</taxon>
        <taxon>Ecdysozoa</taxon>
        <taxon>Arthropoda</taxon>
        <taxon>Hexapoda</taxon>
        <taxon>Insecta</taxon>
        <taxon>Pterygota</taxon>
        <taxon>Neoptera</taxon>
        <taxon>Endopterygota</taxon>
        <taxon>Diptera</taxon>
        <taxon>Brachycera</taxon>
        <taxon>Muscomorpha</taxon>
        <taxon>Hippoboscoidea</taxon>
        <taxon>Glossinidae</taxon>
        <taxon>Glossina</taxon>
    </lineage>
</organism>
<feature type="compositionally biased region" description="Polar residues" evidence="3">
    <location>
        <begin position="232"/>
        <end position="247"/>
    </location>
</feature>
<dbReference type="EMBL" id="CCAG010013634">
    <property type="status" value="NOT_ANNOTATED_CDS"/>
    <property type="molecule type" value="Genomic_DNA"/>
</dbReference>
<dbReference type="VEuPathDB" id="VectorBase:GMOY002866"/>
<name>A0A1B0FGF7_GLOMM</name>
<reference evidence="4" key="1">
    <citation type="submission" date="2020-05" db="UniProtKB">
        <authorList>
            <consortium name="EnsemblMetazoa"/>
        </authorList>
    </citation>
    <scope>IDENTIFICATION</scope>
    <source>
        <strain evidence="4">Yale</strain>
    </source>
</reference>
<keyword evidence="1 2" id="KW-0175">Coiled coil</keyword>
<proteinExistence type="predicted"/>
<dbReference type="Proteomes" id="UP000092444">
    <property type="component" value="Unassembled WGS sequence"/>
</dbReference>
<keyword evidence="5" id="KW-1185">Reference proteome</keyword>
<accession>A0A1B0FGF7</accession>
<feature type="region of interest" description="Disordered" evidence="3">
    <location>
        <begin position="208"/>
        <end position="247"/>
    </location>
</feature>
<feature type="coiled-coil region" evidence="2">
    <location>
        <begin position="26"/>
        <end position="88"/>
    </location>
</feature>
<feature type="region of interest" description="Disordered" evidence="3">
    <location>
        <begin position="302"/>
        <end position="356"/>
    </location>
</feature>
<sequence>MIISNAISNESLNYKRNHTALTQFFINVNCLQVKRLRQRVEELKRELSAAEDELDSAVNQTRRLQRTNDELVGQVEALQVQIQHLQTRRANSPQTRGNIGGGIGVGLTGVSGGVQLRNKIAVELSSECLPNINDLRQIFDDGPTQNNAVLRNSNGIEAASKRSSHTERTLLQQQQSVSFFDAKPSHVEENVFESKSRNLDFERAKQKFDNPSHLHHQHHHRQREQRERSSGRYGQNGSNSGTNQSVANNRANLVLPLKTTIALANTSGNFNSNSNNSNSNSQTASNVGLTKDDVNRQLFEDHSRSSTVGGGSVGGGSADGQQYLKKDNSNSLTSGGNYTRNSINLDGLKVSDDETP</sequence>
<evidence type="ECO:0000313" key="4">
    <source>
        <dbReference type="EnsemblMetazoa" id="GMOY002866-PA"/>
    </source>
</evidence>
<feature type="compositionally biased region" description="Polar residues" evidence="3">
    <location>
        <begin position="329"/>
        <end position="344"/>
    </location>
</feature>
<dbReference type="EnsemblMetazoa" id="GMOY002866-RA">
    <property type="protein sequence ID" value="GMOY002866-PA"/>
    <property type="gene ID" value="GMOY002866"/>
</dbReference>
<dbReference type="AlphaFoldDB" id="A0A1B0FGF7"/>